<dbReference type="EMBL" id="WBOS01000001">
    <property type="protein sequence ID" value="KAB2338178.1"/>
    <property type="molecule type" value="Genomic_DNA"/>
</dbReference>
<accession>A0A6L3V941</accession>
<protein>
    <submittedName>
        <fullName evidence="1">YpmS family protein</fullName>
    </submittedName>
</protein>
<keyword evidence="2" id="KW-1185">Reference proteome</keyword>
<name>A0A6L3V941_9BACI</name>
<dbReference type="Proteomes" id="UP000481030">
    <property type="component" value="Unassembled WGS sequence"/>
</dbReference>
<comment type="caution">
    <text evidence="1">The sequence shown here is derived from an EMBL/GenBank/DDBJ whole genome shotgun (WGS) entry which is preliminary data.</text>
</comment>
<dbReference type="Pfam" id="PF09911">
    <property type="entry name" value="DUF2140"/>
    <property type="match status" value="1"/>
</dbReference>
<evidence type="ECO:0000313" key="1">
    <source>
        <dbReference type="EMBL" id="KAB2338178.1"/>
    </source>
</evidence>
<gene>
    <name evidence="1" type="ORF">F7731_00990</name>
</gene>
<sequence>MMKQKWKIFFFLLLGMNIIIVVALVTAVKAPIKDEAVENQKMVSGSYVPLKIQAEKEDLNQVINHYLEKEGLTGPIHYQVVLGKYVELYGTIPVFSQEIQMKLAFEPIALDNGDILLQQKSISVGKLQLPVSYVLKFVRDKYKLPEWVTIQPNAENIYVSLQKMKLKSDIHVKVDEFDLENDDIRFTLLVPVK</sequence>
<evidence type="ECO:0000313" key="2">
    <source>
        <dbReference type="Proteomes" id="UP000481030"/>
    </source>
</evidence>
<proteinExistence type="predicted"/>
<reference evidence="1 2" key="1">
    <citation type="journal article" date="2016" name="Antonie Van Leeuwenhoek">
        <title>Bacillus depressus sp. nov., isolated from soil of a sunflower field.</title>
        <authorList>
            <person name="Wei X."/>
            <person name="Xin D."/>
            <person name="Xin Y."/>
            <person name="Zhang H."/>
            <person name="Wang T."/>
            <person name="Zhang J."/>
        </authorList>
    </citation>
    <scope>NUCLEOTIDE SEQUENCE [LARGE SCALE GENOMIC DNA]</scope>
    <source>
        <strain evidence="1 2">BZ1</strain>
    </source>
</reference>
<dbReference type="OrthoDB" id="2412610at2"/>
<dbReference type="AlphaFoldDB" id="A0A6L3V941"/>
<dbReference type="InterPro" id="IPR018672">
    <property type="entry name" value="DUF2140"/>
</dbReference>
<organism evidence="1 2">
    <name type="scientific">Cytobacillus depressus</name>
    <dbReference type="NCBI Taxonomy" id="1602942"/>
    <lineage>
        <taxon>Bacteria</taxon>
        <taxon>Bacillati</taxon>
        <taxon>Bacillota</taxon>
        <taxon>Bacilli</taxon>
        <taxon>Bacillales</taxon>
        <taxon>Bacillaceae</taxon>
        <taxon>Cytobacillus</taxon>
    </lineage>
</organism>